<gene>
    <name evidence="6" type="ORF">CK203_006508</name>
</gene>
<keyword evidence="1" id="KW-0479">Metal-binding</keyword>
<keyword evidence="3" id="KW-0862">Zinc</keyword>
<protein>
    <recommendedName>
        <fullName evidence="5">SWIM-type domain-containing protein</fullName>
    </recommendedName>
</protein>
<sequence>MVRTQTDVDYVGDRVVVEPIDVPLGTTYEQLLENDILVKNDNGIARMLEMHNRFGMDEVELFVEQVPIDLQMNSPIGNCMPLLLGENDGTSNVQNPFTFEHRSEEDEEDEEGRQCDDDNVGARMFIMMIIKIGKFENVENIGHVVSSEWTPWENTLMGHPIGEFIVDKYLIPKEICNMLCKKVEQSQCPWRLRATVVKGTSLFEINKYSGSYTCINPCMNQDHHQLDSNLIAAHIEGMIKTQFTLSVAAIQASVVERFRNRVTQRRGLCVISDRHPDITAAFADVYLGWSEPNAYHRICMHHLASNFMTHFKDKCLKQLLCRAALETKVEKFNMHMETIGRINQDALSWLEAIPFEKWALSHDGGRRYGIMTTNMSEVFNSVLKGARSFPITAFVQLTFYRVNSYFAVRREHGASRLASGEQYTPYVDAKINANVVKAGSHWVVLYDHFQGLFHVKADKGSKKTSFGGRTYRVNLHEHGCTCGKTLIYGFPCSHILAACHFRSIDFRSFVQHYYTIQSCFSTWAPPFNPIHNEYEWPPYVGPVIVPADSMKRVSGGRPKSTRLHNEMDVREGKTSVTCGLCKQSGHNRRSCPNKNMGAGPS</sequence>
<evidence type="ECO:0000313" key="6">
    <source>
        <dbReference type="EMBL" id="RVX18376.1"/>
    </source>
</evidence>
<proteinExistence type="predicted"/>
<reference evidence="6 7" key="1">
    <citation type="journal article" date="2018" name="PLoS Genet.">
        <title>Population sequencing reveals clonal diversity and ancestral inbreeding in the grapevine cultivar Chardonnay.</title>
        <authorList>
            <person name="Roach M.J."/>
            <person name="Johnson D.L."/>
            <person name="Bohlmann J."/>
            <person name="van Vuuren H.J."/>
            <person name="Jones S.J."/>
            <person name="Pretorius I.S."/>
            <person name="Schmidt S.A."/>
            <person name="Borneman A.R."/>
        </authorList>
    </citation>
    <scope>NUCLEOTIDE SEQUENCE [LARGE SCALE GENOMIC DNA]</scope>
    <source>
        <strain evidence="7">cv. Chardonnay</strain>
        <tissue evidence="6">Leaf</tissue>
    </source>
</reference>
<evidence type="ECO:0000256" key="3">
    <source>
        <dbReference type="ARBA" id="ARBA00022833"/>
    </source>
</evidence>
<accession>A0A438KAY5</accession>
<dbReference type="PANTHER" id="PTHR31973:SF195">
    <property type="entry name" value="MUDR FAMILY TRANSPOSASE"/>
    <property type="match status" value="1"/>
</dbReference>
<dbReference type="PROSITE" id="PS50966">
    <property type="entry name" value="ZF_SWIM"/>
    <property type="match status" value="1"/>
</dbReference>
<dbReference type="EMBL" id="QGNW01000011">
    <property type="protein sequence ID" value="RVX18376.1"/>
    <property type="molecule type" value="Genomic_DNA"/>
</dbReference>
<comment type="caution">
    <text evidence="6">The sequence shown here is derived from an EMBL/GenBank/DDBJ whole genome shotgun (WGS) entry which is preliminary data.</text>
</comment>
<dbReference type="GO" id="GO:0008270">
    <property type="term" value="F:zinc ion binding"/>
    <property type="evidence" value="ECO:0007669"/>
    <property type="project" value="UniProtKB-KW"/>
</dbReference>
<name>A0A438KAY5_VITVI</name>
<dbReference type="AlphaFoldDB" id="A0A438KAY5"/>
<feature type="domain" description="SWIM-type" evidence="5">
    <location>
        <begin position="471"/>
        <end position="503"/>
    </location>
</feature>
<dbReference type="SMART" id="SM00575">
    <property type="entry name" value="ZnF_PMZ"/>
    <property type="match status" value="1"/>
</dbReference>
<keyword evidence="2 4" id="KW-0863">Zinc-finger</keyword>
<dbReference type="Proteomes" id="UP000288805">
    <property type="component" value="Unassembled WGS sequence"/>
</dbReference>
<dbReference type="PANTHER" id="PTHR31973">
    <property type="entry name" value="POLYPROTEIN, PUTATIVE-RELATED"/>
    <property type="match status" value="1"/>
</dbReference>
<evidence type="ECO:0000256" key="1">
    <source>
        <dbReference type="ARBA" id="ARBA00022723"/>
    </source>
</evidence>
<organism evidence="6 7">
    <name type="scientific">Vitis vinifera</name>
    <name type="common">Grape</name>
    <dbReference type="NCBI Taxonomy" id="29760"/>
    <lineage>
        <taxon>Eukaryota</taxon>
        <taxon>Viridiplantae</taxon>
        <taxon>Streptophyta</taxon>
        <taxon>Embryophyta</taxon>
        <taxon>Tracheophyta</taxon>
        <taxon>Spermatophyta</taxon>
        <taxon>Magnoliopsida</taxon>
        <taxon>eudicotyledons</taxon>
        <taxon>Gunneridae</taxon>
        <taxon>Pentapetalae</taxon>
        <taxon>rosids</taxon>
        <taxon>Vitales</taxon>
        <taxon>Vitaceae</taxon>
        <taxon>Viteae</taxon>
        <taxon>Vitis</taxon>
    </lineage>
</organism>
<dbReference type="Pfam" id="PF04434">
    <property type="entry name" value="SWIM"/>
    <property type="match status" value="1"/>
</dbReference>
<dbReference type="InterPro" id="IPR006564">
    <property type="entry name" value="Znf_PMZ"/>
</dbReference>
<evidence type="ECO:0000256" key="4">
    <source>
        <dbReference type="PROSITE-ProRule" id="PRU00325"/>
    </source>
</evidence>
<evidence type="ECO:0000313" key="7">
    <source>
        <dbReference type="Proteomes" id="UP000288805"/>
    </source>
</evidence>
<dbReference type="InterPro" id="IPR007527">
    <property type="entry name" value="Znf_SWIM"/>
</dbReference>
<evidence type="ECO:0000256" key="2">
    <source>
        <dbReference type="ARBA" id="ARBA00022771"/>
    </source>
</evidence>
<evidence type="ECO:0000259" key="5">
    <source>
        <dbReference type="PROSITE" id="PS50966"/>
    </source>
</evidence>